<evidence type="ECO:0000313" key="2">
    <source>
        <dbReference type="Proteomes" id="UP001143910"/>
    </source>
</evidence>
<dbReference type="Proteomes" id="UP001143910">
    <property type="component" value="Unassembled WGS sequence"/>
</dbReference>
<proteinExistence type="predicted"/>
<keyword evidence="2" id="KW-1185">Reference proteome</keyword>
<dbReference type="EMBL" id="JANJQO010000005">
    <property type="protein sequence ID" value="KAJ2984165.1"/>
    <property type="molecule type" value="Genomic_DNA"/>
</dbReference>
<organism evidence="1 2">
    <name type="scientific">Zarea fungicola</name>
    <dbReference type="NCBI Taxonomy" id="93591"/>
    <lineage>
        <taxon>Eukaryota</taxon>
        <taxon>Fungi</taxon>
        <taxon>Dikarya</taxon>
        <taxon>Ascomycota</taxon>
        <taxon>Pezizomycotina</taxon>
        <taxon>Sordariomycetes</taxon>
        <taxon>Hypocreomycetidae</taxon>
        <taxon>Hypocreales</taxon>
        <taxon>Cordycipitaceae</taxon>
        <taxon>Zarea</taxon>
    </lineage>
</organism>
<evidence type="ECO:0000313" key="1">
    <source>
        <dbReference type="EMBL" id="KAJ2984165.1"/>
    </source>
</evidence>
<protein>
    <submittedName>
        <fullName evidence="1">Uncharacterized protein</fullName>
    </submittedName>
</protein>
<accession>A0ACC1NXV7</accession>
<gene>
    <name evidence="1" type="ORF">NQ176_g151</name>
</gene>
<sequence>MASFSVAQPAGYKTIAAKPASSALSSAISKPPAPARNFKLSNFKLVRTLGTGTFARVCLVRSATAATSLQQQEESEVYALKILRKTEVIKLKQIDHVRHERAVLADVAGHPFITNLIASFADADSLYLLLDYVPGGELFSYLRKFRRFEEPVARFYAAEIVLVLEYLHEQQGGVAYRDLKPENLLLDREGHIKLVDFGFAKRLGHQDDRPVETYTLCGTPEYLAPEVIHNKGHTTAVDWWALGILLYEFLTGYPPFWHQNPIEIYKQIVEKPITFPADAFVSEEAKDIICSFCTVDRSRRLGNISGGASRVKAHPFFQNIVWEDVLRRRSSGPIIPPVRHVGDAQCFDVYPEDDGKRDTYTLEMAQQYDQYFKDF</sequence>
<comment type="caution">
    <text evidence="1">The sequence shown here is derived from an EMBL/GenBank/DDBJ whole genome shotgun (WGS) entry which is preliminary data.</text>
</comment>
<reference evidence="1" key="1">
    <citation type="submission" date="2022-08" db="EMBL/GenBank/DDBJ databases">
        <title>Genome Sequence of Lecanicillium fungicola.</title>
        <authorList>
            <person name="Buettner E."/>
        </authorList>
    </citation>
    <scope>NUCLEOTIDE SEQUENCE</scope>
    <source>
        <strain evidence="1">Babe33</strain>
    </source>
</reference>
<name>A0ACC1NXV7_9HYPO</name>